<proteinExistence type="predicted"/>
<dbReference type="EMBL" id="JBHUMJ010000011">
    <property type="protein sequence ID" value="MFD2703504.1"/>
    <property type="molecule type" value="Genomic_DNA"/>
</dbReference>
<evidence type="ECO:0000313" key="2">
    <source>
        <dbReference type="EMBL" id="MFD2703504.1"/>
    </source>
</evidence>
<accession>A0ABW5SW30</accession>
<evidence type="ECO:0008006" key="4">
    <source>
        <dbReference type="Google" id="ProtNLM"/>
    </source>
</evidence>
<dbReference type="Proteomes" id="UP001597540">
    <property type="component" value="Unassembled WGS sequence"/>
</dbReference>
<keyword evidence="1" id="KW-0812">Transmembrane</keyword>
<comment type="caution">
    <text evidence="2">The sequence shown here is derived from an EMBL/GenBank/DDBJ whole genome shotgun (WGS) entry which is preliminary data.</text>
</comment>
<keyword evidence="1" id="KW-0472">Membrane</keyword>
<feature type="transmembrane region" description="Helical" evidence="1">
    <location>
        <begin position="54"/>
        <end position="75"/>
    </location>
</feature>
<organism evidence="2 3">
    <name type="scientific">Paenibacillus shunpengii</name>
    <dbReference type="NCBI Taxonomy" id="2054424"/>
    <lineage>
        <taxon>Bacteria</taxon>
        <taxon>Bacillati</taxon>
        <taxon>Bacillota</taxon>
        <taxon>Bacilli</taxon>
        <taxon>Bacillales</taxon>
        <taxon>Paenibacillaceae</taxon>
        <taxon>Paenibacillus</taxon>
    </lineage>
</organism>
<keyword evidence="1" id="KW-1133">Transmembrane helix</keyword>
<protein>
    <recommendedName>
        <fullName evidence="4">DUF4367 domain-containing protein</fullName>
    </recommendedName>
</protein>
<dbReference type="RefSeq" id="WP_205054721.1">
    <property type="nucleotide sequence ID" value="NZ_JBHUMJ010000011.1"/>
</dbReference>
<reference evidence="3" key="1">
    <citation type="journal article" date="2019" name="Int. J. Syst. Evol. Microbiol.">
        <title>The Global Catalogue of Microorganisms (GCM) 10K type strain sequencing project: providing services to taxonomists for standard genome sequencing and annotation.</title>
        <authorList>
            <consortium name="The Broad Institute Genomics Platform"/>
            <consortium name="The Broad Institute Genome Sequencing Center for Infectious Disease"/>
            <person name="Wu L."/>
            <person name="Ma J."/>
        </authorList>
    </citation>
    <scope>NUCLEOTIDE SEQUENCE [LARGE SCALE GENOMIC DNA]</scope>
    <source>
        <strain evidence="3">KCTC 33849</strain>
    </source>
</reference>
<evidence type="ECO:0000256" key="1">
    <source>
        <dbReference type="SAM" id="Phobius"/>
    </source>
</evidence>
<gene>
    <name evidence="2" type="ORF">ACFSVM_24000</name>
</gene>
<evidence type="ECO:0000313" key="3">
    <source>
        <dbReference type="Proteomes" id="UP001597540"/>
    </source>
</evidence>
<keyword evidence="3" id="KW-1185">Reference proteome</keyword>
<name>A0ABW5SW30_9BACL</name>
<sequence>MEQKQHLDDDINDLNNLFNTSYLPKRDFSLNIMDNINRLEQSRGKLRFVILKRVTLVVAVVGLLTGFSFVAADWFELQDKDGNKVMEVHLTDKSIPTTHEIALNEIREMLPPGESATVYFGTKEDIENKIPENMMGTISPYKYTDYEQFLKAVSVPFKSNQFPRQLSDEYRFKEASIYMNSNPSVREKGEIVYGIASNGQEYGYYTQKLGSKQNSIILSYQNGKHVIDYNIHFTQTQEETHFYDDAPTTDNVTEINGVDTYYYKNDHMHENSLIWAIQEREFTANYVLTSHTADQEELVRIARSTISGAD</sequence>